<keyword evidence="2" id="KW-1185">Reference proteome</keyword>
<accession>A0A0U5JCG6</accession>
<organism evidence="1 2">
    <name type="scientific">Candidatus Protochlamydia naegleriophila</name>
    <dbReference type="NCBI Taxonomy" id="389348"/>
    <lineage>
        <taxon>Bacteria</taxon>
        <taxon>Pseudomonadati</taxon>
        <taxon>Chlamydiota</taxon>
        <taxon>Chlamydiia</taxon>
        <taxon>Parachlamydiales</taxon>
        <taxon>Parachlamydiaceae</taxon>
        <taxon>Candidatus Protochlamydia</taxon>
    </lineage>
</organism>
<dbReference type="AlphaFoldDB" id="A0A0U5JCG6"/>
<gene>
    <name evidence="1" type="ORF">PNK_0432</name>
</gene>
<evidence type="ECO:0000313" key="2">
    <source>
        <dbReference type="Proteomes" id="UP000069902"/>
    </source>
</evidence>
<reference evidence="2" key="1">
    <citation type="submission" date="2015-09" db="EMBL/GenBank/DDBJ databases">
        <authorList>
            <person name="Bertelli C."/>
        </authorList>
    </citation>
    <scope>NUCLEOTIDE SEQUENCE [LARGE SCALE GENOMIC DNA]</scope>
    <source>
        <strain evidence="2">KNic</strain>
    </source>
</reference>
<dbReference type="InParanoid" id="A0A0U5JCG6"/>
<name>A0A0U5JCG6_9BACT</name>
<dbReference type="RefSeq" id="WP_059060008.1">
    <property type="nucleotide sequence ID" value="NZ_LN879502.1"/>
</dbReference>
<proteinExistence type="predicted"/>
<dbReference type="PATRIC" id="fig|389348.3.peg.479"/>
<dbReference type="EMBL" id="LN879502">
    <property type="protein sequence ID" value="CUI16063.1"/>
    <property type="molecule type" value="Genomic_DNA"/>
</dbReference>
<protein>
    <submittedName>
        <fullName evidence="1">Uncharacterized protein</fullName>
    </submittedName>
</protein>
<sequence length="173" mass="20057">MQRTSLIPVDDYAAYVMQADNQIISEEEGHGSVVLTYADGSKWVWLKDKPEERFVGFLYLEKALKTIEVHSVAAASNKIALHGREIIYLSEYVGEIHPSVFKYFNEIRAIQNIGFVDICGNLREKEGKVYVFDTAMNSFEYRIRHEICIFNEVHDAIRSSLEERLRKDYLDLD</sequence>
<dbReference type="Proteomes" id="UP000069902">
    <property type="component" value="Chromosome cPNK"/>
</dbReference>
<dbReference type="KEGG" id="pnl:PNK_0432"/>
<evidence type="ECO:0000313" key="1">
    <source>
        <dbReference type="EMBL" id="CUI16063.1"/>
    </source>
</evidence>